<reference evidence="6" key="1">
    <citation type="submission" date="2016-10" db="EMBL/GenBank/DDBJ databases">
        <authorList>
            <person name="Varghese N."/>
            <person name="Submissions S."/>
        </authorList>
    </citation>
    <scope>NUCLEOTIDE SEQUENCE [LARGE SCALE GENOMIC DNA]</scope>
    <source>
        <strain evidence="6">DSM 17101</strain>
    </source>
</reference>
<feature type="domain" description="PAC" evidence="2">
    <location>
        <begin position="223"/>
        <end position="274"/>
    </location>
</feature>
<dbReference type="OrthoDB" id="9813903at2"/>
<dbReference type="Gene3D" id="3.30.70.270">
    <property type="match status" value="1"/>
</dbReference>
<protein>
    <submittedName>
        <fullName evidence="5">PAS domain S-box-containing protein/diguanylate cyclase (GGDEF) domain-containing protein</fullName>
    </submittedName>
</protein>
<dbReference type="InterPro" id="IPR001633">
    <property type="entry name" value="EAL_dom"/>
</dbReference>
<dbReference type="CDD" id="cd00130">
    <property type="entry name" value="PAS"/>
    <property type="match status" value="2"/>
</dbReference>
<gene>
    <name evidence="5" type="ORF">SAMN04489708_11357</name>
</gene>
<dbReference type="NCBIfam" id="TIGR00229">
    <property type="entry name" value="sensory_box"/>
    <property type="match status" value="2"/>
</dbReference>
<dbReference type="AlphaFoldDB" id="A0A1H0SUK7"/>
<dbReference type="InterPro" id="IPR035919">
    <property type="entry name" value="EAL_sf"/>
</dbReference>
<dbReference type="CDD" id="cd01948">
    <property type="entry name" value="EAL"/>
    <property type="match status" value="1"/>
</dbReference>
<dbReference type="InterPro" id="IPR035965">
    <property type="entry name" value="PAS-like_dom_sf"/>
</dbReference>
<accession>A0A1H0SUK7</accession>
<dbReference type="Pfam" id="PF00563">
    <property type="entry name" value="EAL"/>
    <property type="match status" value="1"/>
</dbReference>
<dbReference type="SUPFAM" id="SSF55785">
    <property type="entry name" value="PYP-like sensor domain (PAS domain)"/>
    <property type="match status" value="2"/>
</dbReference>
<evidence type="ECO:0000313" key="6">
    <source>
        <dbReference type="Proteomes" id="UP000199317"/>
    </source>
</evidence>
<dbReference type="PANTHER" id="PTHR44757">
    <property type="entry name" value="DIGUANYLATE CYCLASE DGCP"/>
    <property type="match status" value="1"/>
</dbReference>
<dbReference type="PROSITE" id="PS50113">
    <property type="entry name" value="PAC"/>
    <property type="match status" value="1"/>
</dbReference>
<feature type="domain" description="EAL" evidence="3">
    <location>
        <begin position="486"/>
        <end position="740"/>
    </location>
</feature>
<proteinExistence type="predicted"/>
<dbReference type="Gene3D" id="3.30.450.20">
    <property type="entry name" value="PAS domain"/>
    <property type="match status" value="2"/>
</dbReference>
<dbReference type="InterPro" id="IPR000160">
    <property type="entry name" value="GGDEF_dom"/>
</dbReference>
<dbReference type="SMART" id="SM00091">
    <property type="entry name" value="PAS"/>
    <property type="match status" value="2"/>
</dbReference>
<dbReference type="PROSITE" id="PS50883">
    <property type="entry name" value="EAL"/>
    <property type="match status" value="1"/>
</dbReference>
<dbReference type="PROSITE" id="PS50887">
    <property type="entry name" value="GGDEF"/>
    <property type="match status" value="1"/>
</dbReference>
<keyword evidence="6" id="KW-1185">Reference proteome</keyword>
<dbReference type="InterPro" id="IPR052155">
    <property type="entry name" value="Biofilm_reg_signaling"/>
</dbReference>
<evidence type="ECO:0000313" key="5">
    <source>
        <dbReference type="EMBL" id="SDP44956.1"/>
    </source>
</evidence>
<sequence>MPFTKVRSLPVLGTSDGPAVERLLREQQTLLDSAGVGIVFIRQRQVVRCNPRYAEIFGYASIREAIGLSSQSLYPSSAAFRTLGRAAYPTLSLGLPYRCECQMRRKNGRLFWASLTGRLINPLDTSEGSIWIVDDIDEQRHAQIRLHAAIREKQALFDHAMVGIAFVRNNRLTRCNRHFEQMLGYGPGELSEGSARQRHFSDDDWEAMQRHGHGGPEGAGTGFTGEMELRAKDGSTVTCEVRSQPLDPVFPEQGCICIAMDVSEQRKTQAELARMHAELEHQVQERTRQLSETVESLHREINDRKHDQERIYWLAHYDPLTGLPNRTLLAERAQHAIRVAQENGTPLAVVFLDLDHFKHVNDSLGHRVGDALLVEIAKRLRAVVRDRDTVSRLGGDEFILLLPGANAHGAARVATKLQAASRQPYQIGHHELTMAPSMGIALFPDDGSDFDTLTQSADVAMYRAKLDGRNTYRFFTPEMQAQSVRALLLENALRRALERDQLRLHYQPQITIASGEIRSVEALLRWSHPELGPVTPAEFIPIAEDSGQILQIGEWVMRTALAQLQAWHAMGLEWLSMAVNLSALQFRQPLLPELVSRILDETRLHPQRLELELTEGVAVDDPRSAIATMDQLHARGVRMSMDDFGTGYSSLSQLKRFQIYKLKIDQSFVRDLGVDSNDRAIVSAIIRMAQALGMRTTAEGVETAEQLEYLRQQGCDEAQGYYFSRPQTAEAITPLLRQRKIRPADPAGPVQPAH</sequence>
<dbReference type="NCBIfam" id="TIGR00254">
    <property type="entry name" value="GGDEF"/>
    <property type="match status" value="1"/>
</dbReference>
<dbReference type="InterPro" id="IPR000014">
    <property type="entry name" value="PAS"/>
</dbReference>
<dbReference type="PANTHER" id="PTHR44757:SF2">
    <property type="entry name" value="BIOFILM ARCHITECTURE MAINTENANCE PROTEIN MBAA"/>
    <property type="match status" value="1"/>
</dbReference>
<comment type="catalytic activity">
    <reaction evidence="1">
        <text>3',3'-c-di-GMP + H2O = 5'-phosphoguanylyl(3'-&gt;5')guanosine + H(+)</text>
        <dbReference type="Rhea" id="RHEA:24902"/>
        <dbReference type="ChEBI" id="CHEBI:15377"/>
        <dbReference type="ChEBI" id="CHEBI:15378"/>
        <dbReference type="ChEBI" id="CHEBI:58754"/>
        <dbReference type="ChEBI" id="CHEBI:58805"/>
        <dbReference type="EC" id="3.1.4.52"/>
    </reaction>
    <physiologicalReaction direction="left-to-right" evidence="1">
        <dbReference type="Rhea" id="RHEA:24903"/>
    </physiologicalReaction>
</comment>
<dbReference type="InterPro" id="IPR043128">
    <property type="entry name" value="Rev_trsase/Diguanyl_cyclase"/>
</dbReference>
<dbReference type="EMBL" id="FNJL01000013">
    <property type="protein sequence ID" value="SDP44956.1"/>
    <property type="molecule type" value="Genomic_DNA"/>
</dbReference>
<dbReference type="InterPro" id="IPR000700">
    <property type="entry name" value="PAS-assoc_C"/>
</dbReference>
<dbReference type="SMART" id="SM00267">
    <property type="entry name" value="GGDEF"/>
    <property type="match status" value="1"/>
</dbReference>
<dbReference type="FunFam" id="3.30.70.270:FF:000001">
    <property type="entry name" value="Diguanylate cyclase domain protein"/>
    <property type="match status" value="1"/>
</dbReference>
<evidence type="ECO:0000259" key="4">
    <source>
        <dbReference type="PROSITE" id="PS50887"/>
    </source>
</evidence>
<dbReference type="Pfam" id="PF13188">
    <property type="entry name" value="PAS_8"/>
    <property type="match status" value="2"/>
</dbReference>
<dbReference type="GO" id="GO:0071732">
    <property type="term" value="P:cellular response to nitric oxide"/>
    <property type="evidence" value="ECO:0007669"/>
    <property type="project" value="UniProtKB-ARBA"/>
</dbReference>
<name>A0A1H0SUK7_9BURK</name>
<dbReference type="SUPFAM" id="SSF141868">
    <property type="entry name" value="EAL domain-like"/>
    <property type="match status" value="1"/>
</dbReference>
<evidence type="ECO:0000259" key="3">
    <source>
        <dbReference type="PROSITE" id="PS50883"/>
    </source>
</evidence>
<dbReference type="InterPro" id="IPR029787">
    <property type="entry name" value="Nucleotide_cyclase"/>
</dbReference>
<dbReference type="SUPFAM" id="SSF55073">
    <property type="entry name" value="Nucleotide cyclase"/>
    <property type="match status" value="1"/>
</dbReference>
<dbReference type="Gene3D" id="3.20.20.450">
    <property type="entry name" value="EAL domain"/>
    <property type="match status" value="1"/>
</dbReference>
<dbReference type="Pfam" id="PF00990">
    <property type="entry name" value="GGDEF"/>
    <property type="match status" value="1"/>
</dbReference>
<dbReference type="FunFam" id="3.20.20.450:FF:000001">
    <property type="entry name" value="Cyclic di-GMP phosphodiesterase yahA"/>
    <property type="match status" value="1"/>
</dbReference>
<dbReference type="RefSeq" id="WP_092834781.1">
    <property type="nucleotide sequence ID" value="NZ_CP028290.1"/>
</dbReference>
<evidence type="ECO:0000259" key="2">
    <source>
        <dbReference type="PROSITE" id="PS50113"/>
    </source>
</evidence>
<dbReference type="SMART" id="SM00052">
    <property type="entry name" value="EAL"/>
    <property type="match status" value="1"/>
</dbReference>
<dbReference type="GO" id="GO:0071111">
    <property type="term" value="F:cyclic-guanylate-specific phosphodiesterase activity"/>
    <property type="evidence" value="ECO:0007669"/>
    <property type="project" value="UniProtKB-EC"/>
</dbReference>
<dbReference type="InterPro" id="IPR001610">
    <property type="entry name" value="PAC"/>
</dbReference>
<feature type="domain" description="GGDEF" evidence="4">
    <location>
        <begin position="345"/>
        <end position="477"/>
    </location>
</feature>
<dbReference type="SMART" id="SM00086">
    <property type="entry name" value="PAC"/>
    <property type="match status" value="2"/>
</dbReference>
<evidence type="ECO:0000256" key="1">
    <source>
        <dbReference type="ARBA" id="ARBA00051114"/>
    </source>
</evidence>
<organism evidence="5 6">
    <name type="scientific">Paracidovorax cattleyae</name>
    <dbReference type="NCBI Taxonomy" id="80868"/>
    <lineage>
        <taxon>Bacteria</taxon>
        <taxon>Pseudomonadati</taxon>
        <taxon>Pseudomonadota</taxon>
        <taxon>Betaproteobacteria</taxon>
        <taxon>Burkholderiales</taxon>
        <taxon>Comamonadaceae</taxon>
        <taxon>Paracidovorax</taxon>
    </lineage>
</organism>
<dbReference type="CDD" id="cd01949">
    <property type="entry name" value="GGDEF"/>
    <property type="match status" value="1"/>
</dbReference>
<dbReference type="Proteomes" id="UP000199317">
    <property type="component" value="Unassembled WGS sequence"/>
</dbReference>